<dbReference type="NCBIfam" id="NF003079">
    <property type="entry name" value="PRK04005.1"/>
    <property type="match status" value="1"/>
</dbReference>
<accession>H2C8S6</accession>
<dbReference type="InterPro" id="IPR021132">
    <property type="entry name" value="Ribosomal_eL18/eL18-A/B/_CS"/>
</dbReference>
<evidence type="ECO:0000259" key="5">
    <source>
        <dbReference type="Pfam" id="PF00828"/>
    </source>
</evidence>
<name>H2C8S6_9CREN</name>
<dbReference type="PROSITE" id="PS00475">
    <property type="entry name" value="RIBOSOMAL_L15"/>
    <property type="match status" value="1"/>
</dbReference>
<evidence type="ECO:0000313" key="6">
    <source>
        <dbReference type="EMBL" id="EHP68552.1"/>
    </source>
</evidence>
<keyword evidence="7" id="KW-1185">Reference proteome</keyword>
<dbReference type="PROSITE" id="PS01106">
    <property type="entry name" value="RIBOSOMAL_L18E"/>
    <property type="match status" value="1"/>
</dbReference>
<reference evidence="6 7" key="1">
    <citation type="submission" date="2012-01" db="EMBL/GenBank/DDBJ databases">
        <title>Improved High-Quality Draft sequence of Metallosphaera yellowstonensis MK1.</title>
        <authorList>
            <consortium name="US DOE Joint Genome Institute"/>
            <person name="Lucas S."/>
            <person name="Han J."/>
            <person name="Cheng J.-F."/>
            <person name="Goodwin L."/>
            <person name="Pitluck S."/>
            <person name="Peters L."/>
            <person name="Teshima H."/>
            <person name="Detter J.C."/>
            <person name="Han C."/>
            <person name="Tapia R."/>
            <person name="Land M."/>
            <person name="Hauser L."/>
            <person name="Kyrpides N."/>
            <person name="Kozubal M."/>
            <person name="Macur R.E."/>
            <person name="Jay Z."/>
            <person name="Inskeep W."/>
            <person name="Woyke T."/>
        </authorList>
    </citation>
    <scope>NUCLEOTIDE SEQUENCE [LARGE SCALE GENOMIC DNA]</scope>
    <source>
        <strain evidence="6 7">MK1</strain>
    </source>
</reference>
<dbReference type="AlphaFoldDB" id="H2C8S6"/>
<gene>
    <name evidence="4" type="primary">rpl18e</name>
    <name evidence="6" type="ORF">MetMK1DRAFT_00029930</name>
</gene>
<dbReference type="STRING" id="671065.MetMK1DRAFT_00029930"/>
<dbReference type="InterPro" id="IPR022947">
    <property type="entry name" value="Ribosomal_eL18_arc"/>
</dbReference>
<proteinExistence type="inferred from homology"/>
<dbReference type="GO" id="GO:0005840">
    <property type="term" value="C:ribosome"/>
    <property type="evidence" value="ECO:0007669"/>
    <property type="project" value="UniProtKB-KW"/>
</dbReference>
<feature type="domain" description="Large ribosomal subunit protein uL15/eL18" evidence="5">
    <location>
        <begin position="60"/>
        <end position="94"/>
    </location>
</feature>
<dbReference type="Pfam" id="PF00828">
    <property type="entry name" value="Ribosomal_L27A"/>
    <property type="match status" value="1"/>
</dbReference>
<dbReference type="InterPro" id="IPR021131">
    <property type="entry name" value="Ribosomal_uL15/eL18"/>
</dbReference>
<dbReference type="HAMAP" id="MF_00329">
    <property type="entry name" value="Ribosomal_eL18"/>
    <property type="match status" value="1"/>
</dbReference>
<dbReference type="InterPro" id="IPR001196">
    <property type="entry name" value="Ribosomal_uL15_CS"/>
</dbReference>
<evidence type="ECO:0000313" key="7">
    <source>
        <dbReference type="Proteomes" id="UP000003980"/>
    </source>
</evidence>
<dbReference type="OrthoDB" id="11309at2157"/>
<organism evidence="6 7">
    <name type="scientific">Metallosphaera yellowstonensis MK1</name>
    <dbReference type="NCBI Taxonomy" id="671065"/>
    <lineage>
        <taxon>Archaea</taxon>
        <taxon>Thermoproteota</taxon>
        <taxon>Thermoprotei</taxon>
        <taxon>Sulfolobales</taxon>
        <taxon>Sulfolobaceae</taxon>
        <taxon>Metallosphaera</taxon>
    </lineage>
</organism>
<keyword evidence="3 4" id="KW-0687">Ribonucleoprotein</keyword>
<dbReference type="eggNOG" id="arCOG00780">
    <property type="taxonomic scope" value="Archaea"/>
</dbReference>
<dbReference type="EMBL" id="JH597770">
    <property type="protein sequence ID" value="EHP68552.1"/>
    <property type="molecule type" value="Genomic_DNA"/>
</dbReference>
<dbReference type="GO" id="GO:0003735">
    <property type="term" value="F:structural constituent of ribosome"/>
    <property type="evidence" value="ECO:0007669"/>
    <property type="project" value="InterPro"/>
</dbReference>
<dbReference type="InterPro" id="IPR036227">
    <property type="entry name" value="Ribosomal_uL15/eL18_sf"/>
</dbReference>
<evidence type="ECO:0000256" key="2">
    <source>
        <dbReference type="ARBA" id="ARBA00022980"/>
    </source>
</evidence>
<dbReference type="GO" id="GO:1990904">
    <property type="term" value="C:ribonucleoprotein complex"/>
    <property type="evidence" value="ECO:0007669"/>
    <property type="project" value="UniProtKB-KW"/>
</dbReference>
<evidence type="ECO:0000256" key="3">
    <source>
        <dbReference type="ARBA" id="ARBA00023274"/>
    </source>
</evidence>
<protein>
    <recommendedName>
        <fullName evidence="4">Large ribosomal subunit protein eL18</fullName>
    </recommendedName>
</protein>
<dbReference type="GO" id="GO:0006412">
    <property type="term" value="P:translation"/>
    <property type="evidence" value="ECO:0007669"/>
    <property type="project" value="UniProtKB-UniRule"/>
</dbReference>
<dbReference type="Gene3D" id="3.100.10.10">
    <property type="match status" value="1"/>
</dbReference>
<dbReference type="HOGENOM" id="CLU_146465_0_0_2"/>
<keyword evidence="2 4" id="KW-0689">Ribosomal protein</keyword>
<dbReference type="Proteomes" id="UP000003980">
    <property type="component" value="Unassembled WGS sequence"/>
</dbReference>
<comment type="similarity">
    <text evidence="1 4">Belongs to the eukaryotic ribosomal protein eL18 family.</text>
</comment>
<dbReference type="SUPFAM" id="SSF52080">
    <property type="entry name" value="Ribosomal proteins L15p and L18e"/>
    <property type="match status" value="1"/>
</dbReference>
<dbReference type="RefSeq" id="WP_009075094.1">
    <property type="nucleotide sequence ID" value="NZ_JH597770.1"/>
</dbReference>
<evidence type="ECO:0000256" key="4">
    <source>
        <dbReference type="HAMAP-Rule" id="MF_00329"/>
    </source>
</evidence>
<sequence length="117" mass="12806">MKRTGSTNSHLRKLISLLKKQERPLWHAVAEELEGPSRKRPHVNLYKIDKYTNDGDIVVVPGKVLGIGKLSHKVTVIALDFSASALNKIRKSGSNALPLTEGINAINKGATVRLMKG</sequence>
<evidence type="ECO:0000256" key="1">
    <source>
        <dbReference type="ARBA" id="ARBA00006815"/>
    </source>
</evidence>